<gene>
    <name evidence="1" type="ORF">GCM10010916_11330</name>
</gene>
<proteinExistence type="predicted"/>
<dbReference type="AlphaFoldDB" id="A0A917FQZ5"/>
<protein>
    <submittedName>
        <fullName evidence="1">Uncharacterized protein</fullName>
    </submittedName>
</protein>
<dbReference type="RefSeq" id="WP_308422697.1">
    <property type="nucleotide sequence ID" value="NZ_BMGR01000003.1"/>
</dbReference>
<reference evidence="1" key="2">
    <citation type="submission" date="2020-09" db="EMBL/GenBank/DDBJ databases">
        <authorList>
            <person name="Sun Q."/>
            <person name="Zhou Y."/>
        </authorList>
    </citation>
    <scope>NUCLEOTIDE SEQUENCE</scope>
    <source>
        <strain evidence="1">CGMCC 1.12987</strain>
    </source>
</reference>
<evidence type="ECO:0000313" key="2">
    <source>
        <dbReference type="Proteomes" id="UP000644756"/>
    </source>
</evidence>
<name>A0A917FQZ5_9BACL</name>
<dbReference type="EMBL" id="BMGR01000003">
    <property type="protein sequence ID" value="GGF95753.1"/>
    <property type="molecule type" value="Genomic_DNA"/>
</dbReference>
<dbReference type="Proteomes" id="UP000644756">
    <property type="component" value="Unassembled WGS sequence"/>
</dbReference>
<organism evidence="1 2">
    <name type="scientific">Paenibacillus abyssi</name>
    <dbReference type="NCBI Taxonomy" id="1340531"/>
    <lineage>
        <taxon>Bacteria</taxon>
        <taxon>Bacillati</taxon>
        <taxon>Bacillota</taxon>
        <taxon>Bacilli</taxon>
        <taxon>Bacillales</taxon>
        <taxon>Paenibacillaceae</taxon>
        <taxon>Paenibacillus</taxon>
    </lineage>
</organism>
<keyword evidence="2" id="KW-1185">Reference proteome</keyword>
<reference evidence="1" key="1">
    <citation type="journal article" date="2014" name="Int. J. Syst. Evol. Microbiol.">
        <title>Complete genome sequence of Corynebacterium casei LMG S-19264T (=DSM 44701T), isolated from a smear-ripened cheese.</title>
        <authorList>
            <consortium name="US DOE Joint Genome Institute (JGI-PGF)"/>
            <person name="Walter F."/>
            <person name="Albersmeier A."/>
            <person name="Kalinowski J."/>
            <person name="Ruckert C."/>
        </authorList>
    </citation>
    <scope>NUCLEOTIDE SEQUENCE</scope>
    <source>
        <strain evidence="1">CGMCC 1.12987</strain>
    </source>
</reference>
<comment type="caution">
    <text evidence="1">The sequence shown here is derived from an EMBL/GenBank/DDBJ whole genome shotgun (WGS) entry which is preliminary data.</text>
</comment>
<sequence length="71" mass="8480">MKLWVPQDRLESAEQLYFKKVILNLQWITENHSNRKLLANWWDDNVSAEMAELLNVDRKRLCEAFREAFGG</sequence>
<accession>A0A917FQZ5</accession>
<evidence type="ECO:0000313" key="1">
    <source>
        <dbReference type="EMBL" id="GGF95753.1"/>
    </source>
</evidence>